<protein>
    <submittedName>
        <fullName evidence="1">Uncharacterized protein</fullName>
    </submittedName>
</protein>
<gene>
    <name evidence="1" type="ORF">METZ01_LOCUS465130</name>
</gene>
<reference evidence="1" key="1">
    <citation type="submission" date="2018-05" db="EMBL/GenBank/DDBJ databases">
        <authorList>
            <person name="Lanie J.A."/>
            <person name="Ng W.-L."/>
            <person name="Kazmierczak K.M."/>
            <person name="Andrzejewski T.M."/>
            <person name="Davidsen T.M."/>
            <person name="Wayne K.J."/>
            <person name="Tettelin H."/>
            <person name="Glass J.I."/>
            <person name="Rusch D."/>
            <person name="Podicherti R."/>
            <person name="Tsui H.-C.T."/>
            <person name="Winkler M.E."/>
        </authorList>
    </citation>
    <scope>NUCLEOTIDE SEQUENCE</scope>
</reference>
<accession>A0A383AWD6</accession>
<dbReference type="EMBL" id="UINC01195624">
    <property type="protein sequence ID" value="SVE12276.1"/>
    <property type="molecule type" value="Genomic_DNA"/>
</dbReference>
<dbReference type="AlphaFoldDB" id="A0A383AWD6"/>
<feature type="non-terminal residue" evidence="1">
    <location>
        <position position="66"/>
    </location>
</feature>
<organism evidence="1">
    <name type="scientific">marine metagenome</name>
    <dbReference type="NCBI Taxonomy" id="408172"/>
    <lineage>
        <taxon>unclassified sequences</taxon>
        <taxon>metagenomes</taxon>
        <taxon>ecological metagenomes</taxon>
    </lineage>
</organism>
<evidence type="ECO:0000313" key="1">
    <source>
        <dbReference type="EMBL" id="SVE12276.1"/>
    </source>
</evidence>
<name>A0A383AWD6_9ZZZZ</name>
<proteinExistence type="predicted"/>
<sequence>MAFGQDFLKGFFGSDFLKDYEHAHKTFTSAGMSLAPKQKFLFHVHFNLNVQQLPFLNRSFSSPEEG</sequence>